<dbReference type="CDD" id="cd03109">
    <property type="entry name" value="DTBS"/>
    <property type="match status" value="1"/>
</dbReference>
<dbReference type="HAMAP" id="MF_00336">
    <property type="entry name" value="BioD"/>
    <property type="match status" value="1"/>
</dbReference>
<dbReference type="InterPro" id="IPR049704">
    <property type="entry name" value="Aminotrans_3_PPA_site"/>
</dbReference>
<keyword evidence="6" id="KW-1185">Reference proteome</keyword>
<dbReference type="InterPro" id="IPR015421">
    <property type="entry name" value="PyrdxlP-dep_Trfase_major"/>
</dbReference>
<accession>A0ABY2H1F9</accession>
<dbReference type="PROSITE" id="PS00600">
    <property type="entry name" value="AA_TRANSFER_CLASS_3"/>
    <property type="match status" value="1"/>
</dbReference>
<evidence type="ECO:0000256" key="2">
    <source>
        <dbReference type="ARBA" id="ARBA00022576"/>
    </source>
</evidence>
<dbReference type="InterPro" id="IPR005814">
    <property type="entry name" value="Aminotrans_3"/>
</dbReference>
<sequence length="826" mass="90840">MPQPPPPLASPLWRSLRTYQIFGANTEVGKTVFSTLLAKAAARRCPGGVAFLKPVSTGPDSEADDRCIHITKFAPDVSNKTLFQYKIPVSPHIAARLSNKVSHHPTLLASQSIPVSPSHHAQTIPSNEALLFQTRDYAAQCANIGRKWLFVETAGGVHSPGPSGTTQADMYAPLRLPVVLVGDSRLGGISGTISAFESLRMRGYDVESVVLFKEDKYQNYEYLSEYFAEHHDVPVAGVVEPPERRSRLEEDVRAMSQYYEEQSQHKDTSGVISHLESRHEQRIKQLNSMATEALHNIWYPFTQQSLLSPKDINVIDSAHGDYFQTLSPTSTASPSESDSLLRASFDGSASWWTQGLGHANPKLTLAAAYAAGRYGHVMFASGIHRPAAELSSTLLKGMENPRLTRVFFSDNGSTGIEVALKMGLRAAKLRYGWSAEEKLGVVGLRGSYHGDTIGAMDCSEPSGYNEKVEWYDGKGHWFDYPTVLCVDGKWRVNVPRELREALGEDADFGSLSEIFDVKGREEKGHHLRYEAFIRETLERLQKQGRKFGSVIIEPVVLGAGGMALVDPLFQRALVNVVRKSPELFHKPNTSFESPSSPTAWTGLPIIFDEVFTGLYRLGRFSSSSFLETHPDISVHAKLLTGGLVPLCTTLASENIFETFSSQDKTDALLHGHSYTAHPVGCQVALESVKEMQKMERGGSWDWAKAQGWTTSGTPVLSEQPAGDVWSTWPRDLVEDLSRQTDRVSGIWALGSVLAIHLKDASGTGYFSDAAQSVRDGLIAGDPEGVNGPWNVHCRVLGNVLYLMAGQKTTEESVARIGSLLRERLKE</sequence>
<reference evidence="5 6" key="1">
    <citation type="submission" date="2018-01" db="EMBL/GenBank/DDBJ databases">
        <title>Genome characterization of the sugarcane-associated fungus Trichoderma ghanense CCMA-1212 and their application in lignocelulose bioconversion.</title>
        <authorList>
            <person name="Steindorff A.S."/>
            <person name="Mendes T.D."/>
            <person name="Vilela E.S.D."/>
            <person name="Rodrigues D.S."/>
            <person name="Formighieri E.F."/>
            <person name="Melo I.S."/>
            <person name="Favaro L.C.L."/>
        </authorList>
    </citation>
    <scope>NUCLEOTIDE SEQUENCE [LARGE SCALE GENOMIC DNA]</scope>
    <source>
        <strain evidence="5 6">CCMA-1212</strain>
    </source>
</reference>
<dbReference type="GeneID" id="300578160"/>
<dbReference type="PANTHER" id="PTHR42684:SF3">
    <property type="entry name" value="ADENOSYLMETHIONINE-8-AMINO-7-OXONONANOATE AMINOTRANSFERASE"/>
    <property type="match status" value="1"/>
</dbReference>
<keyword evidence="3" id="KW-0808">Transferase</keyword>
<gene>
    <name evidence="5" type="ORF">CCMA1212_006491</name>
</gene>
<dbReference type="PANTHER" id="PTHR42684">
    <property type="entry name" value="ADENOSYLMETHIONINE-8-AMINO-7-OXONONANOATE AMINOTRANSFERASE"/>
    <property type="match status" value="1"/>
</dbReference>
<dbReference type="Pfam" id="PF00202">
    <property type="entry name" value="Aminotran_3"/>
    <property type="match status" value="2"/>
</dbReference>
<dbReference type="InterPro" id="IPR027417">
    <property type="entry name" value="P-loop_NTPase"/>
</dbReference>
<evidence type="ECO:0000256" key="4">
    <source>
        <dbReference type="ARBA" id="ARBA00022898"/>
    </source>
</evidence>
<dbReference type="Gene3D" id="3.40.640.10">
    <property type="entry name" value="Type I PLP-dependent aspartate aminotransferase-like (Major domain)"/>
    <property type="match status" value="1"/>
</dbReference>
<name>A0ABY2H1F9_9HYPO</name>
<evidence type="ECO:0000256" key="3">
    <source>
        <dbReference type="ARBA" id="ARBA00022679"/>
    </source>
</evidence>
<comment type="subcellular location">
    <subcellularLocation>
        <location evidence="1">Mitochondrion</location>
    </subcellularLocation>
</comment>
<protein>
    <submittedName>
        <fullName evidence="5">Uncharacterized protein</fullName>
    </submittedName>
</protein>
<dbReference type="InterPro" id="IPR015422">
    <property type="entry name" value="PyrdxlP-dep_Trfase_small"/>
</dbReference>
<organism evidence="5 6">
    <name type="scientific">Trichoderma ghanense</name>
    <dbReference type="NCBI Taxonomy" id="65468"/>
    <lineage>
        <taxon>Eukaryota</taxon>
        <taxon>Fungi</taxon>
        <taxon>Dikarya</taxon>
        <taxon>Ascomycota</taxon>
        <taxon>Pezizomycotina</taxon>
        <taxon>Sordariomycetes</taxon>
        <taxon>Hypocreomycetidae</taxon>
        <taxon>Hypocreales</taxon>
        <taxon>Hypocreaceae</taxon>
        <taxon>Trichoderma</taxon>
    </lineage>
</organism>
<dbReference type="Gene3D" id="3.40.50.300">
    <property type="entry name" value="P-loop containing nucleotide triphosphate hydrolases"/>
    <property type="match status" value="1"/>
</dbReference>
<evidence type="ECO:0000313" key="5">
    <source>
        <dbReference type="EMBL" id="TFB01632.1"/>
    </source>
</evidence>
<dbReference type="InterPro" id="IPR015424">
    <property type="entry name" value="PyrdxlP-dep_Trfase"/>
</dbReference>
<proteinExistence type="inferred from homology"/>
<comment type="caution">
    <text evidence="5">The sequence shown here is derived from an EMBL/GenBank/DDBJ whole genome shotgun (WGS) entry which is preliminary data.</text>
</comment>
<dbReference type="RefSeq" id="XP_073557833.1">
    <property type="nucleotide sequence ID" value="XM_073703710.1"/>
</dbReference>
<dbReference type="Gene3D" id="3.90.1150.10">
    <property type="entry name" value="Aspartate Aminotransferase, domain 1"/>
    <property type="match status" value="1"/>
</dbReference>
<keyword evidence="4" id="KW-0663">Pyridoxal phosphate</keyword>
<evidence type="ECO:0000313" key="6">
    <source>
        <dbReference type="Proteomes" id="UP001642720"/>
    </source>
</evidence>
<dbReference type="SUPFAM" id="SSF52540">
    <property type="entry name" value="P-loop containing nucleoside triphosphate hydrolases"/>
    <property type="match status" value="1"/>
</dbReference>
<dbReference type="SUPFAM" id="SSF53383">
    <property type="entry name" value="PLP-dependent transferases"/>
    <property type="match status" value="1"/>
</dbReference>
<dbReference type="Proteomes" id="UP001642720">
    <property type="component" value="Unassembled WGS sequence"/>
</dbReference>
<keyword evidence="2" id="KW-0032">Aminotransferase</keyword>
<dbReference type="Pfam" id="PF13500">
    <property type="entry name" value="AAA_26"/>
    <property type="match status" value="1"/>
</dbReference>
<dbReference type="EMBL" id="PPTA01000008">
    <property type="protein sequence ID" value="TFB01632.1"/>
    <property type="molecule type" value="Genomic_DNA"/>
</dbReference>
<dbReference type="InterPro" id="IPR004472">
    <property type="entry name" value="DTB_synth_BioD"/>
</dbReference>
<evidence type="ECO:0000256" key="1">
    <source>
        <dbReference type="ARBA" id="ARBA00004173"/>
    </source>
</evidence>